<comment type="pathway">
    <text evidence="12">Amine and polyamine biosynthesis; agmatine biosynthesis; agmatine from L-arginine: step 1/1.</text>
</comment>
<dbReference type="GO" id="GO:0033388">
    <property type="term" value="P:putrescine biosynthetic process from arginine"/>
    <property type="evidence" value="ECO:0007669"/>
    <property type="project" value="UniProtKB-ARBA"/>
</dbReference>
<dbReference type="Gene3D" id="2.40.37.10">
    <property type="entry name" value="Lyase, Ornithine Decarboxylase, Chain A, domain 1"/>
    <property type="match status" value="1"/>
</dbReference>
<accession>A0A518CWH6</accession>
<dbReference type="Proteomes" id="UP000319342">
    <property type="component" value="Chromosome"/>
</dbReference>
<feature type="domain" description="Arginine decarboxylase C-terminal helical" evidence="17">
    <location>
        <begin position="583"/>
        <end position="636"/>
    </location>
</feature>
<evidence type="ECO:0000256" key="4">
    <source>
        <dbReference type="ARBA" id="ARBA00008357"/>
    </source>
</evidence>
<evidence type="ECO:0000256" key="14">
    <source>
        <dbReference type="PIRSR" id="PIRSR600183-50"/>
    </source>
</evidence>
<evidence type="ECO:0000256" key="7">
    <source>
        <dbReference type="ARBA" id="ARBA00022842"/>
    </source>
</evidence>
<dbReference type="GO" id="GO:0008295">
    <property type="term" value="P:spermidine biosynthetic process"/>
    <property type="evidence" value="ECO:0007669"/>
    <property type="project" value="UniProtKB-UniRule"/>
</dbReference>
<reference evidence="18 19" key="1">
    <citation type="submission" date="2019-02" db="EMBL/GenBank/DDBJ databases">
        <title>Deep-cultivation of Planctomycetes and their phenomic and genomic characterization uncovers novel biology.</title>
        <authorList>
            <person name="Wiegand S."/>
            <person name="Jogler M."/>
            <person name="Boedeker C."/>
            <person name="Pinto D."/>
            <person name="Vollmers J."/>
            <person name="Rivas-Marin E."/>
            <person name="Kohn T."/>
            <person name="Peeters S.H."/>
            <person name="Heuer A."/>
            <person name="Rast P."/>
            <person name="Oberbeckmann S."/>
            <person name="Bunk B."/>
            <person name="Jeske O."/>
            <person name="Meyerdierks A."/>
            <person name="Storesund J.E."/>
            <person name="Kallscheuer N."/>
            <person name="Luecker S."/>
            <person name="Lage O.M."/>
            <person name="Pohl T."/>
            <person name="Merkel B.J."/>
            <person name="Hornburger P."/>
            <person name="Mueller R.-W."/>
            <person name="Bruemmer F."/>
            <person name="Labrenz M."/>
            <person name="Spormann A.M."/>
            <person name="Op den Camp H."/>
            <person name="Overmann J."/>
            <person name="Amann R."/>
            <person name="Jetten M.S.M."/>
            <person name="Mascher T."/>
            <person name="Medema M.H."/>
            <person name="Devos D.P."/>
            <person name="Kaster A.-K."/>
            <person name="Ovreas L."/>
            <person name="Rohde M."/>
            <person name="Galperin M.Y."/>
            <person name="Jogler C."/>
        </authorList>
    </citation>
    <scope>NUCLEOTIDE SEQUENCE [LARGE SCALE GENOMIC DNA]</scope>
    <source>
        <strain evidence="18 19">Pla163</strain>
    </source>
</reference>
<keyword evidence="8 12" id="KW-0663">Pyridoxal phosphate</keyword>
<feature type="binding site" evidence="12">
    <location>
        <begin position="288"/>
        <end position="298"/>
    </location>
    <ligand>
        <name>substrate</name>
    </ligand>
</feature>
<gene>
    <name evidence="12 18" type="primary">speA</name>
    <name evidence="18" type="ORF">Pla163_06740</name>
</gene>
<dbReference type="PRINTS" id="PR01180">
    <property type="entry name" value="ARGDCRBXLASE"/>
</dbReference>
<evidence type="ECO:0000256" key="5">
    <source>
        <dbReference type="ARBA" id="ARBA00022723"/>
    </source>
</evidence>
<evidence type="ECO:0000259" key="16">
    <source>
        <dbReference type="Pfam" id="PF17810"/>
    </source>
</evidence>
<organism evidence="18 19">
    <name type="scientific">Rohdeia mirabilis</name>
    <dbReference type="NCBI Taxonomy" id="2528008"/>
    <lineage>
        <taxon>Bacteria</taxon>
        <taxon>Pseudomonadati</taxon>
        <taxon>Planctomycetota</taxon>
        <taxon>Planctomycetia</taxon>
        <taxon>Planctomycetia incertae sedis</taxon>
        <taxon>Rohdeia</taxon>
    </lineage>
</organism>
<dbReference type="InterPro" id="IPR022644">
    <property type="entry name" value="De-COase2_N"/>
</dbReference>
<dbReference type="Gene3D" id="3.20.20.10">
    <property type="entry name" value="Alanine racemase"/>
    <property type="match status" value="1"/>
</dbReference>
<dbReference type="AlphaFoldDB" id="A0A518CWH6"/>
<dbReference type="Pfam" id="PF17944">
    <property type="entry name" value="Arg_decarbox_C"/>
    <property type="match status" value="1"/>
</dbReference>
<keyword evidence="5 12" id="KW-0479">Metal-binding</keyword>
<comment type="similarity">
    <text evidence="4 12">Belongs to the Orn/Lys/Arg decarboxylase class-II family. SpeA subfamily.</text>
</comment>
<feature type="modified residue" description="N6-(pyridoxal phosphate)lysine" evidence="12 13">
    <location>
        <position position="106"/>
    </location>
</feature>
<sequence length="639" mass="71475">MSNWTPADSETLYNVPLWGGGYFRIGDNGNLVVHPDGDGLAPTEDGARIDVYALVTELRRRGIEMPLLLRFDGILRSRVRELNKAFSNAIAQYEFEGSYRSVFPIKVNQQRHVVEAMLSEGIEHDMGLEVGSKPELLAGLAVLPPQGSLIICNGYKDRGYIETALLATKMGIETVIVIEKFSELATTLKAAAELGVKPVIGVRTKLSMTGSGRWKTSSGDRSKFGLTTRQIVRVVETLRDADMLDCLALLHFHMGSQITSIRSVKNAMREVTRTFVDLVEMGAGLRYCDVGGGLGVDYDGSSTSFDSSMNYSLQEYADDVVYSIHEACTEAGIPAPIIVSESGRALTAHHALLLADVLGVSDFSTPGIPKTAENDEPETVKNIAEVCEAVSSKNFLESYHDAAQYRDEGMTLFQVGQLNLAERARVEEFFWRTCEKILRITRTLDYVPDDLEHLERDMADTYFLNFSLFQSMPDSWAIDQLFPIVPIHRHTEQPSRRAVLADITCDSDGKIDKFIDLRDIKRVLELHQIDNDEPYLVGMFLVGAYQEILGDMHNLFGDTNVVHVDIGTNGKPKITHVVEGDRVREVLSYVEYFPGEMLAQLRRRLEQALEEDRLSFEESALILKRYEEGLNGYTYLSRD</sequence>
<evidence type="ECO:0000256" key="2">
    <source>
        <dbReference type="ARBA" id="ARBA00001946"/>
    </source>
</evidence>
<dbReference type="EC" id="4.1.1.19" evidence="12"/>
<evidence type="ECO:0000256" key="12">
    <source>
        <dbReference type="HAMAP-Rule" id="MF_01417"/>
    </source>
</evidence>
<dbReference type="Pfam" id="PF02784">
    <property type="entry name" value="Orn_Arg_deC_N"/>
    <property type="match status" value="1"/>
</dbReference>
<evidence type="ECO:0000259" key="15">
    <source>
        <dbReference type="Pfam" id="PF02784"/>
    </source>
</evidence>
<feature type="domain" description="Arginine decarboxylase helical bundle" evidence="16">
    <location>
        <begin position="374"/>
        <end position="455"/>
    </location>
</feature>
<dbReference type="Pfam" id="PF17810">
    <property type="entry name" value="Arg_decarb_HB"/>
    <property type="match status" value="1"/>
</dbReference>
<dbReference type="CDD" id="cd06830">
    <property type="entry name" value="PLPDE_III_ADC"/>
    <property type="match status" value="1"/>
</dbReference>
<dbReference type="FunFam" id="3.20.20.10:FF:000001">
    <property type="entry name" value="Biosynthetic arginine decarboxylase"/>
    <property type="match status" value="1"/>
</dbReference>
<dbReference type="InterPro" id="IPR041128">
    <property type="entry name" value="Arg_decarbox_C"/>
</dbReference>
<dbReference type="GO" id="GO:0046872">
    <property type="term" value="F:metal ion binding"/>
    <property type="evidence" value="ECO:0007669"/>
    <property type="project" value="UniProtKB-KW"/>
</dbReference>
<evidence type="ECO:0000256" key="9">
    <source>
        <dbReference type="ARBA" id="ARBA00023066"/>
    </source>
</evidence>
<proteinExistence type="inferred from homology"/>
<dbReference type="Gene3D" id="1.10.287.3440">
    <property type="match status" value="1"/>
</dbReference>
<name>A0A518CWH6_9BACT</name>
<dbReference type="PANTHER" id="PTHR43295:SF9">
    <property type="entry name" value="BIOSYNTHETIC ARGININE DECARBOXYLASE"/>
    <property type="match status" value="1"/>
</dbReference>
<protein>
    <recommendedName>
        <fullName evidence="12">Biosynthetic arginine decarboxylase</fullName>
        <shortName evidence="12">ADC</shortName>
        <ecNumber evidence="12">4.1.1.19</ecNumber>
    </recommendedName>
</protein>
<dbReference type="PANTHER" id="PTHR43295">
    <property type="entry name" value="ARGININE DECARBOXYLASE"/>
    <property type="match status" value="1"/>
</dbReference>
<dbReference type="OrthoDB" id="9802658at2"/>
<dbReference type="HAMAP" id="MF_01417">
    <property type="entry name" value="SpeA"/>
    <property type="match status" value="1"/>
</dbReference>
<dbReference type="SUPFAM" id="SSF50621">
    <property type="entry name" value="Alanine racemase C-terminal domain-like"/>
    <property type="match status" value="1"/>
</dbReference>
<dbReference type="EMBL" id="CP036290">
    <property type="protein sequence ID" value="QDU83575.1"/>
    <property type="molecule type" value="Genomic_DNA"/>
</dbReference>
<comment type="cofactor">
    <cofactor evidence="2 12">
        <name>Mg(2+)</name>
        <dbReference type="ChEBI" id="CHEBI:18420"/>
    </cofactor>
</comment>
<dbReference type="PIRSF" id="PIRSF001336">
    <property type="entry name" value="Arg_decrbxlase"/>
    <property type="match status" value="1"/>
</dbReference>
<evidence type="ECO:0000256" key="11">
    <source>
        <dbReference type="ARBA" id="ARBA00023239"/>
    </source>
</evidence>
<dbReference type="NCBIfam" id="TIGR01273">
    <property type="entry name" value="speA"/>
    <property type="match status" value="1"/>
</dbReference>
<keyword evidence="6 12" id="KW-0210">Decarboxylase</keyword>
<keyword evidence="11 12" id="KW-0456">Lyase</keyword>
<evidence type="ECO:0000313" key="18">
    <source>
        <dbReference type="EMBL" id="QDU83575.1"/>
    </source>
</evidence>
<evidence type="ECO:0000259" key="17">
    <source>
        <dbReference type="Pfam" id="PF17944"/>
    </source>
</evidence>
<dbReference type="InterPro" id="IPR022653">
    <property type="entry name" value="De-COase2_pyr-phos_BS"/>
</dbReference>
<dbReference type="InterPro" id="IPR009006">
    <property type="entry name" value="Ala_racemase/Decarboxylase_C"/>
</dbReference>
<dbReference type="InterPro" id="IPR040634">
    <property type="entry name" value="Arg_decarb_HB"/>
</dbReference>
<keyword evidence="7 12" id="KW-0460">Magnesium</keyword>
<evidence type="ECO:0000256" key="8">
    <source>
        <dbReference type="ARBA" id="ARBA00022898"/>
    </source>
</evidence>
<comment type="catalytic activity">
    <reaction evidence="12">
        <text>L-arginine + H(+) = agmatine + CO2</text>
        <dbReference type="Rhea" id="RHEA:17641"/>
        <dbReference type="ChEBI" id="CHEBI:15378"/>
        <dbReference type="ChEBI" id="CHEBI:16526"/>
        <dbReference type="ChEBI" id="CHEBI:32682"/>
        <dbReference type="ChEBI" id="CHEBI:58145"/>
        <dbReference type="EC" id="4.1.1.19"/>
    </reaction>
</comment>
<dbReference type="SUPFAM" id="SSF51419">
    <property type="entry name" value="PLP-binding barrel"/>
    <property type="match status" value="1"/>
</dbReference>
<evidence type="ECO:0000256" key="6">
    <source>
        <dbReference type="ARBA" id="ARBA00022793"/>
    </source>
</evidence>
<keyword evidence="10 12" id="KW-0620">Polyamine biosynthesis</keyword>
<dbReference type="InterPro" id="IPR002985">
    <property type="entry name" value="Arg_decrbxlase"/>
</dbReference>
<dbReference type="GO" id="GO:0006527">
    <property type="term" value="P:L-arginine catabolic process"/>
    <property type="evidence" value="ECO:0007669"/>
    <property type="project" value="InterPro"/>
</dbReference>
<dbReference type="PROSITE" id="PS00878">
    <property type="entry name" value="ODR_DC_2_1"/>
    <property type="match status" value="1"/>
</dbReference>
<comment type="function">
    <text evidence="3 12">Catalyzes the biosynthesis of agmatine from arginine.</text>
</comment>
<evidence type="ECO:0000256" key="10">
    <source>
        <dbReference type="ARBA" id="ARBA00023115"/>
    </source>
</evidence>
<dbReference type="Gene3D" id="1.20.58.930">
    <property type="match status" value="1"/>
</dbReference>
<dbReference type="NCBIfam" id="NF003763">
    <property type="entry name" value="PRK05354.1"/>
    <property type="match status" value="1"/>
</dbReference>
<evidence type="ECO:0000256" key="1">
    <source>
        <dbReference type="ARBA" id="ARBA00001933"/>
    </source>
</evidence>
<feature type="domain" description="Orn/DAP/Arg decarboxylase 2 N-terminal" evidence="15">
    <location>
        <begin position="83"/>
        <end position="348"/>
    </location>
</feature>
<dbReference type="InterPro" id="IPR000183">
    <property type="entry name" value="Orn/DAP/Arg_de-COase"/>
</dbReference>
<dbReference type="InterPro" id="IPR029066">
    <property type="entry name" value="PLP-binding_barrel"/>
</dbReference>
<evidence type="ECO:0000256" key="3">
    <source>
        <dbReference type="ARBA" id="ARBA00002257"/>
    </source>
</evidence>
<dbReference type="PRINTS" id="PR01179">
    <property type="entry name" value="ODADCRBXLASE"/>
</dbReference>
<dbReference type="RefSeq" id="WP_145183518.1">
    <property type="nucleotide sequence ID" value="NZ_CP036290.1"/>
</dbReference>
<comment type="cofactor">
    <cofactor evidence="1 12 13">
        <name>pyridoxal 5'-phosphate</name>
        <dbReference type="ChEBI" id="CHEBI:597326"/>
    </cofactor>
</comment>
<evidence type="ECO:0000256" key="13">
    <source>
        <dbReference type="PIRSR" id="PIRSR001336-50"/>
    </source>
</evidence>
<dbReference type="UniPathway" id="UPA00186">
    <property type="reaction ID" value="UER00284"/>
</dbReference>
<feature type="active site" description="Proton donor" evidence="14">
    <location>
        <position position="505"/>
    </location>
</feature>
<dbReference type="GO" id="GO:0008792">
    <property type="term" value="F:arginine decarboxylase activity"/>
    <property type="evidence" value="ECO:0007669"/>
    <property type="project" value="UniProtKB-UniRule"/>
</dbReference>
<evidence type="ECO:0000313" key="19">
    <source>
        <dbReference type="Proteomes" id="UP000319342"/>
    </source>
</evidence>
<keyword evidence="9 12" id="KW-0745">Spermidine biosynthesis</keyword>
<keyword evidence="19" id="KW-1185">Reference proteome</keyword>